<dbReference type="InterPro" id="IPR036770">
    <property type="entry name" value="Ankyrin_rpt-contain_sf"/>
</dbReference>
<evidence type="ECO:0000313" key="5">
    <source>
        <dbReference type="Proteomes" id="UP000241762"/>
    </source>
</evidence>
<dbReference type="KEGG" id="ptc:phytr_3010"/>
<evidence type="ECO:0000256" key="1">
    <source>
        <dbReference type="ARBA" id="ARBA00022737"/>
    </source>
</evidence>
<protein>
    <submittedName>
        <fullName evidence="4">Uncharacterized protein</fullName>
    </submittedName>
</protein>
<evidence type="ECO:0000313" key="4">
    <source>
        <dbReference type="EMBL" id="AVP87257.1"/>
    </source>
</evidence>
<keyword evidence="2 3" id="KW-0040">ANK repeat</keyword>
<keyword evidence="1" id="KW-0677">Repeat</keyword>
<dbReference type="InterPro" id="IPR002110">
    <property type="entry name" value="Ankyrin_rpt"/>
</dbReference>
<dbReference type="SUPFAM" id="SSF48403">
    <property type="entry name" value="Ankyrin repeat"/>
    <property type="match status" value="1"/>
</dbReference>
<dbReference type="AlphaFoldDB" id="A0A2P1P7K8"/>
<dbReference type="InterPro" id="IPR050889">
    <property type="entry name" value="Dendritic_Spine_Reg/Scaffold"/>
</dbReference>
<name>A0A2P1P7K8_9RICK</name>
<dbReference type="PRINTS" id="PR01415">
    <property type="entry name" value="ANKYRIN"/>
</dbReference>
<dbReference type="PANTHER" id="PTHR24166">
    <property type="entry name" value="ROLLING PEBBLES, ISOFORM B"/>
    <property type="match status" value="1"/>
</dbReference>
<reference evidence="4 5" key="1">
    <citation type="submission" date="2018-03" db="EMBL/GenBank/DDBJ databases">
        <title>A gene transfer event suggests a long-term partnership between eustigmatophyte algae and a novel lineage of endosymbiotic bacteria.</title>
        <authorList>
            <person name="Yurchenko T."/>
            <person name="Sevcikova T."/>
            <person name="Pribyl P."/>
            <person name="El Karkouri K."/>
            <person name="Klimes V."/>
            <person name="Amaral R."/>
            <person name="Zbrankova V."/>
            <person name="Kim E."/>
            <person name="Raoult D."/>
            <person name="Santos L.M.A."/>
            <person name="Elias M."/>
        </authorList>
    </citation>
    <scope>NUCLEOTIDE SEQUENCE [LARGE SCALE GENOMIC DNA]</scope>
    <source>
        <strain evidence="4">CCALA 838</strain>
    </source>
</reference>
<dbReference type="EMBL" id="CP027845">
    <property type="protein sequence ID" value="AVP87257.1"/>
    <property type="molecule type" value="Genomic_DNA"/>
</dbReference>
<feature type="repeat" description="ANK" evidence="3">
    <location>
        <begin position="222"/>
        <end position="254"/>
    </location>
</feature>
<accession>A0A2P1P7K8</accession>
<feature type="repeat" description="ANK" evidence="3">
    <location>
        <begin position="90"/>
        <end position="122"/>
    </location>
</feature>
<feature type="repeat" description="ANK" evidence="3">
    <location>
        <begin position="156"/>
        <end position="188"/>
    </location>
</feature>
<gene>
    <name evidence="4" type="ORF">phytr_3010</name>
</gene>
<evidence type="ECO:0000256" key="2">
    <source>
        <dbReference type="ARBA" id="ARBA00023043"/>
    </source>
</evidence>
<dbReference type="PROSITE" id="PS50088">
    <property type="entry name" value="ANK_REPEAT"/>
    <property type="match status" value="4"/>
</dbReference>
<keyword evidence="5" id="KW-1185">Reference proteome</keyword>
<evidence type="ECO:0000256" key="3">
    <source>
        <dbReference type="PROSITE-ProRule" id="PRU00023"/>
    </source>
</evidence>
<dbReference type="PROSITE" id="PS50297">
    <property type="entry name" value="ANK_REP_REGION"/>
    <property type="match status" value="4"/>
</dbReference>
<organism evidence="4 5">
    <name type="scientific">Candidatus Phycorickettsia trachydisci</name>
    <dbReference type="NCBI Taxonomy" id="2115978"/>
    <lineage>
        <taxon>Bacteria</taxon>
        <taxon>Pseudomonadati</taxon>
        <taxon>Pseudomonadota</taxon>
        <taxon>Alphaproteobacteria</taxon>
        <taxon>Rickettsiales</taxon>
        <taxon>Rickettsiaceae</taxon>
        <taxon>Candidatus Phycorickettsia</taxon>
    </lineage>
</organism>
<dbReference type="Gene3D" id="1.25.40.20">
    <property type="entry name" value="Ankyrin repeat-containing domain"/>
    <property type="match status" value="1"/>
</dbReference>
<dbReference type="SMART" id="SM00248">
    <property type="entry name" value="ANK"/>
    <property type="match status" value="6"/>
</dbReference>
<dbReference type="Pfam" id="PF00023">
    <property type="entry name" value="Ank"/>
    <property type="match status" value="2"/>
</dbReference>
<dbReference type="PANTHER" id="PTHR24166:SF48">
    <property type="entry name" value="PROTEIN VAPYRIN"/>
    <property type="match status" value="1"/>
</dbReference>
<feature type="repeat" description="ANK" evidence="3">
    <location>
        <begin position="123"/>
        <end position="155"/>
    </location>
</feature>
<sequence length="333" mass="36573">MCMKTDTSINQSNTIIDTNGRQVLYIAADGKLEVLKKYAGSADELHVRNANGWKLLHCAAAGGHLEVVKAIVEITSKTIKGSQINEPADEGLTALHLAAQQGHLRVAEYLESQGAYIYSTDYSGYTPLHLASEKNHPDVVRFLIDKGTSVNVLGRSKKTPLYLAAENGANDSLEVLLEHSANPNLGLDDNWPIYAAIRINNIEAVNLLAKKMINLDGTDDLPKTTPLHEAIKYKFLEAIEILVRAGADLYKEAYCKGSPLVYAAKHPPCENFFKLLNTWGVRIPIDVFKGCLDKYQDEGSYLTQQLKAAAQEIMEVYDDVNLMGAKEVEGVVA</sequence>
<proteinExistence type="predicted"/>
<dbReference type="Proteomes" id="UP000241762">
    <property type="component" value="Chromosome"/>
</dbReference>
<dbReference type="Pfam" id="PF12796">
    <property type="entry name" value="Ank_2"/>
    <property type="match status" value="2"/>
</dbReference>